<evidence type="ECO:0000256" key="3">
    <source>
        <dbReference type="RuleBase" id="RU000363"/>
    </source>
</evidence>
<dbReference type="RefSeq" id="WP_192751293.1">
    <property type="nucleotide sequence ID" value="NZ_BAABJL010000039.1"/>
</dbReference>
<evidence type="ECO:0000313" key="5">
    <source>
        <dbReference type="Proteomes" id="UP000638648"/>
    </source>
</evidence>
<dbReference type="PANTHER" id="PTHR42760:SF78">
    <property type="entry name" value="3-OXOACYL-[ACYL-CARRIER-PROTEIN] REDUCTASE [NADH]"/>
    <property type="match status" value="1"/>
</dbReference>
<dbReference type="EMBL" id="JADBEM010000001">
    <property type="protein sequence ID" value="MBE1607329.1"/>
    <property type="molecule type" value="Genomic_DNA"/>
</dbReference>
<dbReference type="Gene3D" id="3.40.50.720">
    <property type="entry name" value="NAD(P)-binding Rossmann-like Domain"/>
    <property type="match status" value="1"/>
</dbReference>
<dbReference type="PRINTS" id="PR00080">
    <property type="entry name" value="SDRFAMILY"/>
</dbReference>
<dbReference type="EC" id="1.1.1.100" evidence="4"/>
<dbReference type="SUPFAM" id="SSF51735">
    <property type="entry name" value="NAD(P)-binding Rossmann-fold domains"/>
    <property type="match status" value="1"/>
</dbReference>
<dbReference type="FunFam" id="3.40.50.720:FF:000084">
    <property type="entry name" value="Short-chain dehydrogenase reductase"/>
    <property type="match status" value="1"/>
</dbReference>
<comment type="caution">
    <text evidence="4">The sequence shown here is derived from an EMBL/GenBank/DDBJ whole genome shotgun (WGS) entry which is preliminary data.</text>
</comment>
<dbReference type="InterPro" id="IPR036291">
    <property type="entry name" value="NAD(P)-bd_dom_sf"/>
</dbReference>
<dbReference type="AlphaFoldDB" id="A0A927MVD7"/>
<protein>
    <submittedName>
        <fullName evidence="4">3-oxoacyl-[acyl-carrier protein] reductase</fullName>
        <ecNumber evidence="4">1.1.1.100</ecNumber>
    </submittedName>
</protein>
<reference evidence="4" key="1">
    <citation type="submission" date="2020-10" db="EMBL/GenBank/DDBJ databases">
        <title>Sequencing the genomes of 1000 actinobacteria strains.</title>
        <authorList>
            <person name="Klenk H.-P."/>
        </authorList>
    </citation>
    <scope>NUCLEOTIDE SEQUENCE</scope>
    <source>
        <strain evidence="4">DSM 45354</strain>
    </source>
</reference>
<keyword evidence="2 4" id="KW-0560">Oxidoreductase</keyword>
<dbReference type="CDD" id="cd05233">
    <property type="entry name" value="SDR_c"/>
    <property type="match status" value="1"/>
</dbReference>
<dbReference type="InterPro" id="IPR002347">
    <property type="entry name" value="SDR_fam"/>
</dbReference>
<evidence type="ECO:0000256" key="2">
    <source>
        <dbReference type="ARBA" id="ARBA00023002"/>
    </source>
</evidence>
<evidence type="ECO:0000256" key="1">
    <source>
        <dbReference type="ARBA" id="ARBA00006484"/>
    </source>
</evidence>
<dbReference type="PANTHER" id="PTHR42760">
    <property type="entry name" value="SHORT-CHAIN DEHYDROGENASES/REDUCTASES FAMILY MEMBER"/>
    <property type="match status" value="1"/>
</dbReference>
<dbReference type="Proteomes" id="UP000638648">
    <property type="component" value="Unassembled WGS sequence"/>
</dbReference>
<dbReference type="Pfam" id="PF00106">
    <property type="entry name" value="adh_short"/>
    <property type="match status" value="1"/>
</dbReference>
<proteinExistence type="inferred from homology"/>
<evidence type="ECO:0000313" key="4">
    <source>
        <dbReference type="EMBL" id="MBE1607329.1"/>
    </source>
</evidence>
<dbReference type="PRINTS" id="PR00081">
    <property type="entry name" value="GDHRDH"/>
</dbReference>
<organism evidence="4 5">
    <name type="scientific">Actinopolymorpha pittospori</name>
    <dbReference type="NCBI Taxonomy" id="648752"/>
    <lineage>
        <taxon>Bacteria</taxon>
        <taxon>Bacillati</taxon>
        <taxon>Actinomycetota</taxon>
        <taxon>Actinomycetes</taxon>
        <taxon>Propionibacteriales</taxon>
        <taxon>Actinopolymorphaceae</taxon>
        <taxon>Actinopolymorpha</taxon>
    </lineage>
</organism>
<dbReference type="GO" id="GO:0004316">
    <property type="term" value="F:3-oxoacyl-[acyl-carrier-protein] reductase (NADPH) activity"/>
    <property type="evidence" value="ECO:0007669"/>
    <property type="project" value="UniProtKB-EC"/>
</dbReference>
<sequence length="259" mass="27506">MTTEDLTGKVALVTGSSRGLGRHYALELARRGADVAIHDVNATAAAQFGEAESGPSVADEIRALGHKSGFFTADLTDAAATEKLMGEVIDALGQIDILINNAGGDMGARTPRPDPNNALDIDPDDIRSVVERNVLTTMYACKYAGQHMRGRRTGKIINVGSVAGHVAARNGIIYAAAKAANSHYTRCLAEELRPFDVNVNCIAPTATYTGRFLATRTVADQSERSRLQQVAQPEDMAAIVLFLAGPASDHLTGETIVCW</sequence>
<gene>
    <name evidence="4" type="ORF">HEB94_004177</name>
</gene>
<keyword evidence="5" id="KW-1185">Reference proteome</keyword>
<name>A0A927MVD7_9ACTN</name>
<comment type="similarity">
    <text evidence="1 3">Belongs to the short-chain dehydrogenases/reductases (SDR) family.</text>
</comment>
<accession>A0A927MVD7</accession>